<name>A0AAE4Y8C8_9RHOB</name>
<organism evidence="2 3">
    <name type="scientific">Stagnihabitans tardus</name>
    <dbReference type="NCBI Taxonomy" id="2699202"/>
    <lineage>
        <taxon>Bacteria</taxon>
        <taxon>Pseudomonadati</taxon>
        <taxon>Pseudomonadota</taxon>
        <taxon>Alphaproteobacteria</taxon>
        <taxon>Rhodobacterales</taxon>
        <taxon>Paracoccaceae</taxon>
        <taxon>Stagnihabitans</taxon>
    </lineage>
</organism>
<dbReference type="PANTHER" id="PTHR41542">
    <property type="entry name" value="BLL5807 PROTEIN"/>
    <property type="match status" value="1"/>
</dbReference>
<feature type="domain" description="Tim44-like" evidence="1">
    <location>
        <begin position="66"/>
        <end position="214"/>
    </location>
</feature>
<dbReference type="RefSeq" id="WP_168773612.1">
    <property type="nucleotide sequence ID" value="NZ_JAABNR010000003.1"/>
</dbReference>
<evidence type="ECO:0000313" key="2">
    <source>
        <dbReference type="EMBL" id="NBZ86801.1"/>
    </source>
</evidence>
<dbReference type="InterPro" id="IPR032710">
    <property type="entry name" value="NTF2-like_dom_sf"/>
</dbReference>
<gene>
    <name evidence="2" type="ORF">GV832_04345</name>
</gene>
<comment type="caution">
    <text evidence="2">The sequence shown here is derived from an EMBL/GenBank/DDBJ whole genome shotgun (WGS) entry which is preliminary data.</text>
</comment>
<dbReference type="InterPro" id="IPR007379">
    <property type="entry name" value="Tim44-like_dom"/>
</dbReference>
<dbReference type="Pfam" id="PF04280">
    <property type="entry name" value="Tim44"/>
    <property type="match status" value="1"/>
</dbReference>
<reference evidence="2" key="1">
    <citation type="submission" date="2020-01" db="EMBL/GenBank/DDBJ databases">
        <authorList>
            <person name="Chen W.-M."/>
        </authorList>
    </citation>
    <scope>NUCLEOTIDE SEQUENCE</scope>
    <source>
        <strain evidence="2">CYK-10</strain>
    </source>
</reference>
<dbReference type="SMART" id="SM00978">
    <property type="entry name" value="Tim44"/>
    <property type="match status" value="1"/>
</dbReference>
<protein>
    <submittedName>
        <fullName evidence="2">Tim44/TimA family putative adaptor protein</fullName>
    </submittedName>
</protein>
<evidence type="ECO:0000313" key="3">
    <source>
        <dbReference type="Proteomes" id="UP001193501"/>
    </source>
</evidence>
<dbReference type="PANTHER" id="PTHR41542:SF1">
    <property type="entry name" value="BLL5807 PROTEIN"/>
    <property type="match status" value="1"/>
</dbReference>
<dbReference type="AlphaFoldDB" id="A0AAE4Y8C8"/>
<dbReference type="NCBIfam" id="NF033779">
    <property type="entry name" value="Tim44_TimA_adap"/>
    <property type="match status" value="1"/>
</dbReference>
<sequence length="214" mass="23075">MTTVSIQLLVLAGIAVFLIIKLRSVLGTRDGFEPTATTPVARSMAETVVDGSLDEDISDHAPDGASRSALAAMKGVEPSFNVTEFLKGARGAYEMILMAYDKAEIDRIRPFIGPEVEAGFDASVADRMARGLTVTSSFMGIRELAMTEATFDRASKRAEISIRFTGEVIRAVKDAEGKVIEGNATAIQRQREVWAFARTMGAGDPNWQLVAISD</sequence>
<dbReference type="Gene3D" id="3.10.450.240">
    <property type="match status" value="1"/>
</dbReference>
<dbReference type="Proteomes" id="UP001193501">
    <property type="component" value="Unassembled WGS sequence"/>
</dbReference>
<proteinExistence type="predicted"/>
<dbReference type="EMBL" id="JAABNR010000003">
    <property type="protein sequence ID" value="NBZ86801.1"/>
    <property type="molecule type" value="Genomic_DNA"/>
</dbReference>
<evidence type="ECO:0000259" key="1">
    <source>
        <dbReference type="SMART" id="SM00978"/>
    </source>
</evidence>
<accession>A0AAE4Y8C8</accession>
<keyword evidence="3" id="KW-1185">Reference proteome</keyword>
<dbReference type="SUPFAM" id="SSF54427">
    <property type="entry name" value="NTF2-like"/>
    <property type="match status" value="1"/>
</dbReference>